<proteinExistence type="predicted"/>
<dbReference type="GeneID" id="7443401"/>
<reference evidence="4 5" key="1">
    <citation type="journal article" date="2004" name="Science">
        <title>The genome of the diatom Thalassiosira pseudonana: ecology, evolution, and metabolism.</title>
        <authorList>
            <person name="Armbrust E.V."/>
            <person name="Berges J.A."/>
            <person name="Bowler C."/>
            <person name="Green B.R."/>
            <person name="Martinez D."/>
            <person name="Putnam N.H."/>
            <person name="Zhou S."/>
            <person name="Allen A.E."/>
            <person name="Apt K.E."/>
            <person name="Bechner M."/>
            <person name="Brzezinski M.A."/>
            <person name="Chaal B.K."/>
            <person name="Chiovitti A."/>
            <person name="Davis A.K."/>
            <person name="Demarest M.S."/>
            <person name="Detter J.C."/>
            <person name="Glavina T."/>
            <person name="Goodstein D."/>
            <person name="Hadi M.Z."/>
            <person name="Hellsten U."/>
            <person name="Hildebrand M."/>
            <person name="Jenkins B.D."/>
            <person name="Jurka J."/>
            <person name="Kapitonov V.V."/>
            <person name="Kroger N."/>
            <person name="Lau W.W."/>
            <person name="Lane T.W."/>
            <person name="Larimer F.W."/>
            <person name="Lippmeier J.C."/>
            <person name="Lucas S."/>
            <person name="Medina M."/>
            <person name="Montsant A."/>
            <person name="Obornik M."/>
            <person name="Parker M.S."/>
            <person name="Palenik B."/>
            <person name="Pazour G.J."/>
            <person name="Richardson P.M."/>
            <person name="Rynearson T.A."/>
            <person name="Saito M.A."/>
            <person name="Schwartz D.C."/>
            <person name="Thamatrakoln K."/>
            <person name="Valentin K."/>
            <person name="Vardi A."/>
            <person name="Wilkerson F.P."/>
            <person name="Rokhsar D.S."/>
        </authorList>
    </citation>
    <scope>NUCLEOTIDE SEQUENCE [LARGE SCALE GENOMIC DNA]</scope>
    <source>
        <strain evidence="4 5">CCMP1335</strain>
    </source>
</reference>
<dbReference type="EMBL" id="CM000652">
    <property type="protein sequence ID" value="EED88126.1"/>
    <property type="molecule type" value="Genomic_DNA"/>
</dbReference>
<dbReference type="SMART" id="SM00448">
    <property type="entry name" value="REC"/>
    <property type="match status" value="1"/>
</dbReference>
<dbReference type="InterPro" id="IPR011006">
    <property type="entry name" value="CheY-like_superfamily"/>
</dbReference>
<dbReference type="InterPro" id="IPR050956">
    <property type="entry name" value="2C_system_His_kinase"/>
</dbReference>
<dbReference type="InterPro" id="IPR001789">
    <property type="entry name" value="Sig_transdc_resp-reg_receiver"/>
</dbReference>
<evidence type="ECO:0000313" key="5">
    <source>
        <dbReference type="Proteomes" id="UP000001449"/>
    </source>
</evidence>
<accession>B8CF05</accession>
<dbReference type="GO" id="GO:0000160">
    <property type="term" value="P:phosphorelay signal transduction system"/>
    <property type="evidence" value="ECO:0007669"/>
    <property type="project" value="InterPro"/>
</dbReference>
<feature type="non-terminal residue" evidence="4">
    <location>
        <position position="1"/>
    </location>
</feature>
<dbReference type="InParanoid" id="B8CF05"/>
<dbReference type="CDD" id="cd17546">
    <property type="entry name" value="REC_hyHK_CKI1_RcsC-like"/>
    <property type="match status" value="1"/>
</dbReference>
<keyword evidence="5" id="KW-1185">Reference proteome</keyword>
<sequence>KVLVVDDSVVTRKMVARAFEKANFIVDTAENGVEGVNKMKESIYDIAFMDIDMPVMNGFDATKALRMWEDSVRPGARQPICALTAAHVDDFDRSELMKFKDAGLDVMESKPCNIPRLFKAVDDVSPMFS</sequence>
<evidence type="ECO:0000256" key="2">
    <source>
        <dbReference type="PROSITE-ProRule" id="PRU00169"/>
    </source>
</evidence>
<name>B8CF05_THAPS</name>
<protein>
    <recommendedName>
        <fullName evidence="3">Response regulatory domain-containing protein</fullName>
    </recommendedName>
</protein>
<dbReference type="Proteomes" id="UP000001449">
    <property type="component" value="Chromosome 20"/>
</dbReference>
<feature type="modified residue" description="4-aspartylphosphate" evidence="2">
    <location>
        <position position="50"/>
    </location>
</feature>
<dbReference type="RefSeq" id="XP_002294766.1">
    <property type="nucleotide sequence ID" value="XM_002294730.1"/>
</dbReference>
<keyword evidence="1 2" id="KW-0597">Phosphoprotein</keyword>
<organism evidence="4 5">
    <name type="scientific">Thalassiosira pseudonana</name>
    <name type="common">Marine diatom</name>
    <name type="synonym">Cyclotella nana</name>
    <dbReference type="NCBI Taxonomy" id="35128"/>
    <lineage>
        <taxon>Eukaryota</taxon>
        <taxon>Sar</taxon>
        <taxon>Stramenopiles</taxon>
        <taxon>Ochrophyta</taxon>
        <taxon>Bacillariophyta</taxon>
        <taxon>Coscinodiscophyceae</taxon>
        <taxon>Thalassiosirophycidae</taxon>
        <taxon>Thalassiosirales</taxon>
        <taxon>Thalassiosiraceae</taxon>
        <taxon>Thalassiosira</taxon>
    </lineage>
</organism>
<dbReference type="SUPFAM" id="SSF52172">
    <property type="entry name" value="CheY-like"/>
    <property type="match status" value="1"/>
</dbReference>
<dbReference type="OMA" id="ICALTSH"/>
<dbReference type="PANTHER" id="PTHR43719">
    <property type="entry name" value="TWO-COMPONENT HISTIDINE KINASE"/>
    <property type="match status" value="1"/>
</dbReference>
<dbReference type="Gene3D" id="3.40.50.2300">
    <property type="match status" value="1"/>
</dbReference>
<feature type="domain" description="Response regulatory" evidence="3">
    <location>
        <begin position="1"/>
        <end position="125"/>
    </location>
</feature>
<evidence type="ECO:0000313" key="4">
    <source>
        <dbReference type="EMBL" id="EED88126.1"/>
    </source>
</evidence>
<feature type="non-terminal residue" evidence="4">
    <location>
        <position position="129"/>
    </location>
</feature>
<dbReference type="AlphaFoldDB" id="B8CF05"/>
<evidence type="ECO:0000256" key="1">
    <source>
        <dbReference type="ARBA" id="ARBA00022553"/>
    </source>
</evidence>
<reference evidence="4 5" key="2">
    <citation type="journal article" date="2008" name="Nature">
        <title>The Phaeodactylum genome reveals the evolutionary history of diatom genomes.</title>
        <authorList>
            <person name="Bowler C."/>
            <person name="Allen A.E."/>
            <person name="Badger J.H."/>
            <person name="Grimwood J."/>
            <person name="Jabbari K."/>
            <person name="Kuo A."/>
            <person name="Maheswari U."/>
            <person name="Martens C."/>
            <person name="Maumus F."/>
            <person name="Otillar R.P."/>
            <person name="Rayko E."/>
            <person name="Salamov A."/>
            <person name="Vandepoele K."/>
            <person name="Beszteri B."/>
            <person name="Gruber A."/>
            <person name="Heijde M."/>
            <person name="Katinka M."/>
            <person name="Mock T."/>
            <person name="Valentin K."/>
            <person name="Verret F."/>
            <person name="Berges J.A."/>
            <person name="Brownlee C."/>
            <person name="Cadoret J.P."/>
            <person name="Chiovitti A."/>
            <person name="Choi C.J."/>
            <person name="Coesel S."/>
            <person name="De Martino A."/>
            <person name="Detter J.C."/>
            <person name="Durkin C."/>
            <person name="Falciatore A."/>
            <person name="Fournet J."/>
            <person name="Haruta M."/>
            <person name="Huysman M.J."/>
            <person name="Jenkins B.D."/>
            <person name="Jiroutova K."/>
            <person name="Jorgensen R.E."/>
            <person name="Joubert Y."/>
            <person name="Kaplan A."/>
            <person name="Kroger N."/>
            <person name="Kroth P.G."/>
            <person name="La Roche J."/>
            <person name="Lindquist E."/>
            <person name="Lommer M."/>
            <person name="Martin-Jezequel V."/>
            <person name="Lopez P.J."/>
            <person name="Lucas S."/>
            <person name="Mangogna M."/>
            <person name="McGinnis K."/>
            <person name="Medlin L.K."/>
            <person name="Montsant A."/>
            <person name="Oudot-Le Secq M.P."/>
            <person name="Napoli C."/>
            <person name="Obornik M."/>
            <person name="Parker M.S."/>
            <person name="Petit J.L."/>
            <person name="Porcel B.M."/>
            <person name="Poulsen N."/>
            <person name="Robison M."/>
            <person name="Rychlewski L."/>
            <person name="Rynearson T.A."/>
            <person name="Schmutz J."/>
            <person name="Shapiro H."/>
            <person name="Siaut M."/>
            <person name="Stanley M."/>
            <person name="Sussman M.R."/>
            <person name="Taylor A.R."/>
            <person name="Vardi A."/>
            <person name="von Dassow P."/>
            <person name="Vyverman W."/>
            <person name="Willis A."/>
            <person name="Wyrwicz L.S."/>
            <person name="Rokhsar D.S."/>
            <person name="Weissenbach J."/>
            <person name="Armbrust E.V."/>
            <person name="Green B.R."/>
            <person name="Van de Peer Y."/>
            <person name="Grigoriev I.V."/>
        </authorList>
    </citation>
    <scope>NUCLEOTIDE SEQUENCE [LARGE SCALE GENOMIC DNA]</scope>
    <source>
        <strain evidence="4 5">CCMP1335</strain>
    </source>
</reference>
<gene>
    <name evidence="4" type="ORF">THAPSDRAFT_264726</name>
</gene>
<dbReference type="HOGENOM" id="CLU_000445_69_12_1"/>
<dbReference type="PaxDb" id="35128-Thaps264726"/>
<dbReference type="PROSITE" id="PS50110">
    <property type="entry name" value="RESPONSE_REGULATORY"/>
    <property type="match status" value="1"/>
</dbReference>
<dbReference type="KEGG" id="tps:THAPSDRAFT_264726"/>
<dbReference type="Pfam" id="PF00072">
    <property type="entry name" value="Response_reg"/>
    <property type="match status" value="1"/>
</dbReference>
<dbReference type="PANTHER" id="PTHR43719:SF28">
    <property type="entry name" value="PEROXIDE STRESS-ACTIVATED HISTIDINE KINASE MAK1-RELATED"/>
    <property type="match status" value="1"/>
</dbReference>
<evidence type="ECO:0000259" key="3">
    <source>
        <dbReference type="PROSITE" id="PS50110"/>
    </source>
</evidence>